<keyword evidence="5" id="KW-0949">S-adenosyl-L-methionine</keyword>
<dbReference type="eggNOG" id="COG0338">
    <property type="taxonomic scope" value="Bacteria"/>
</dbReference>
<comment type="similarity">
    <text evidence="1">Belongs to the N(4)/N(6)-methyltransferase family.</text>
</comment>
<protein>
    <recommendedName>
        <fullName evidence="2">site-specific DNA-methyltransferase (adenine-specific)</fullName>
        <ecNumber evidence="2">2.1.1.72</ecNumber>
    </recommendedName>
</protein>
<dbReference type="Gene3D" id="3.40.50.150">
    <property type="entry name" value="Vaccinia Virus protein VP39"/>
    <property type="match status" value="1"/>
</dbReference>
<proteinExistence type="inferred from homology"/>
<dbReference type="EMBL" id="AFXZ01000009">
    <property type="protein sequence ID" value="EGV44271.1"/>
    <property type="molecule type" value="Genomic_DNA"/>
</dbReference>
<dbReference type="REBASE" id="43319">
    <property type="entry name" value="M.Bar59ORF800P"/>
</dbReference>
<reference evidence="7 8" key="1">
    <citation type="journal article" date="2008" name="Int. J. Syst. Evol. Microbiol.">
        <title>Bizionia argentinensis sp. nov., isolated from surface marine water in Antarctica.</title>
        <authorList>
            <person name="Bercovich A."/>
            <person name="Vazquez S.C."/>
            <person name="Yankilevich P."/>
            <person name="Coria S.H."/>
            <person name="Foti M."/>
            <person name="Hernandez E."/>
            <person name="Vidal A."/>
            <person name="Ruberto L."/>
            <person name="Melo C."/>
            <person name="Marenssi S."/>
            <person name="Criscuolo M."/>
            <person name="Memoli M."/>
            <person name="Arguelles M."/>
            <person name="Mac Cormack W.P."/>
        </authorList>
    </citation>
    <scope>NUCLEOTIDE SEQUENCE [LARGE SCALE GENOMIC DNA]</scope>
    <source>
        <strain evidence="7 8">JUB59</strain>
    </source>
</reference>
<dbReference type="InterPro" id="IPR012327">
    <property type="entry name" value="MeTrfase_D12"/>
</dbReference>
<dbReference type="AlphaFoldDB" id="G2EBB7"/>
<keyword evidence="3 7" id="KW-0489">Methyltransferase</keyword>
<dbReference type="GO" id="GO:0009007">
    <property type="term" value="F:site-specific DNA-methyltransferase (adenine-specific) activity"/>
    <property type="evidence" value="ECO:0007669"/>
    <property type="project" value="UniProtKB-EC"/>
</dbReference>
<evidence type="ECO:0000256" key="3">
    <source>
        <dbReference type="ARBA" id="ARBA00022603"/>
    </source>
</evidence>
<sequence>MNKQFNTSPLPFQGQKRRFVKQFKEALNVFSDSATYVDLFGGSGLLAHTVKQKYPNAKVIWNDYDNFQNRLESISETNLLLTELRSFLIDLPRKQRMEAIDRERVLRVVKAHETKYGYVDYVTLSGSLLFSAKYATNYKEFANESFYNRIKLSDYNATGYLSGVERVQNDYKALFDSYKSDTTVFLVDPPYLSTDTSSYNKDNYWKLRDYLDVLSVLDGSKYFYFTSNKSQIVELCEWIETRTMTGNPFQGSTMTTTAGTINHTASYTDIMLFK</sequence>
<dbReference type="EC" id="2.1.1.72" evidence="2"/>
<evidence type="ECO:0000256" key="4">
    <source>
        <dbReference type="ARBA" id="ARBA00022679"/>
    </source>
</evidence>
<dbReference type="GO" id="GO:0032259">
    <property type="term" value="P:methylation"/>
    <property type="evidence" value="ECO:0007669"/>
    <property type="project" value="UniProtKB-KW"/>
</dbReference>
<dbReference type="Proteomes" id="UP000003730">
    <property type="component" value="Unassembled WGS sequence"/>
</dbReference>
<organism evidence="7 8">
    <name type="scientific">Bizionia argentinensis JUB59</name>
    <dbReference type="NCBI Taxonomy" id="1046627"/>
    <lineage>
        <taxon>Bacteria</taxon>
        <taxon>Pseudomonadati</taxon>
        <taxon>Bacteroidota</taxon>
        <taxon>Flavobacteriia</taxon>
        <taxon>Flavobacteriales</taxon>
        <taxon>Flavobacteriaceae</taxon>
        <taxon>Bizionia</taxon>
    </lineage>
</organism>
<dbReference type="InterPro" id="IPR029063">
    <property type="entry name" value="SAM-dependent_MTases_sf"/>
</dbReference>
<dbReference type="InterPro" id="IPR023095">
    <property type="entry name" value="Ade_MeTrfase_dom_2"/>
</dbReference>
<evidence type="ECO:0000313" key="8">
    <source>
        <dbReference type="Proteomes" id="UP000003730"/>
    </source>
</evidence>
<dbReference type="GO" id="GO:0009307">
    <property type="term" value="P:DNA restriction-modification system"/>
    <property type="evidence" value="ECO:0007669"/>
    <property type="project" value="InterPro"/>
</dbReference>
<comment type="catalytic activity">
    <reaction evidence="6">
        <text>a 2'-deoxyadenosine in DNA + S-adenosyl-L-methionine = an N(6)-methyl-2'-deoxyadenosine in DNA + S-adenosyl-L-homocysteine + H(+)</text>
        <dbReference type="Rhea" id="RHEA:15197"/>
        <dbReference type="Rhea" id="RHEA-COMP:12418"/>
        <dbReference type="Rhea" id="RHEA-COMP:12419"/>
        <dbReference type="ChEBI" id="CHEBI:15378"/>
        <dbReference type="ChEBI" id="CHEBI:57856"/>
        <dbReference type="ChEBI" id="CHEBI:59789"/>
        <dbReference type="ChEBI" id="CHEBI:90615"/>
        <dbReference type="ChEBI" id="CHEBI:90616"/>
        <dbReference type="EC" id="2.1.1.72"/>
    </reaction>
</comment>
<name>G2EBB7_9FLAO</name>
<evidence type="ECO:0000313" key="7">
    <source>
        <dbReference type="EMBL" id="EGV44271.1"/>
    </source>
</evidence>
<dbReference type="Pfam" id="PF02086">
    <property type="entry name" value="MethyltransfD12"/>
    <property type="match status" value="1"/>
</dbReference>
<evidence type="ECO:0000256" key="2">
    <source>
        <dbReference type="ARBA" id="ARBA00011900"/>
    </source>
</evidence>
<comment type="caution">
    <text evidence="7">The sequence shown here is derived from an EMBL/GenBank/DDBJ whole genome shotgun (WGS) entry which is preliminary data.</text>
</comment>
<keyword evidence="8" id="KW-1185">Reference proteome</keyword>
<evidence type="ECO:0000256" key="5">
    <source>
        <dbReference type="ARBA" id="ARBA00022691"/>
    </source>
</evidence>
<gene>
    <name evidence="7" type="ORF">BZARG_800</name>
</gene>
<dbReference type="RefSeq" id="WP_008635376.1">
    <property type="nucleotide sequence ID" value="NZ_AFXZ01000009.1"/>
</dbReference>
<dbReference type="SUPFAM" id="SSF53335">
    <property type="entry name" value="S-adenosyl-L-methionine-dependent methyltransferases"/>
    <property type="match status" value="1"/>
</dbReference>
<keyword evidence="4" id="KW-0808">Transferase</keyword>
<evidence type="ECO:0000256" key="1">
    <source>
        <dbReference type="ARBA" id="ARBA00006594"/>
    </source>
</evidence>
<dbReference type="STRING" id="1046627.BZARG_800"/>
<evidence type="ECO:0000256" key="6">
    <source>
        <dbReference type="ARBA" id="ARBA00047942"/>
    </source>
</evidence>
<dbReference type="Gene3D" id="1.10.1020.10">
    <property type="entry name" value="Adenine-specific Methyltransferase, Domain 2"/>
    <property type="match status" value="1"/>
</dbReference>
<accession>G2EBB7</accession>
<dbReference type="OrthoDB" id="5671374at2"/>
<dbReference type="PATRIC" id="fig|1046627.3.peg.827"/>